<dbReference type="EMBL" id="CAVMJV010000049">
    <property type="protein sequence ID" value="CAK5083167.1"/>
    <property type="molecule type" value="Genomic_DNA"/>
</dbReference>
<dbReference type="Proteomes" id="UP001497535">
    <property type="component" value="Unassembled WGS sequence"/>
</dbReference>
<sequence length="40" mass="4663">MKSLDLFLAVSVLFVFGVLIEFTIVNYTQRNGDFFVYLRS</sequence>
<protein>
    <submittedName>
        <fullName evidence="1">Uncharacterized protein</fullName>
    </submittedName>
</protein>
<organism evidence="1 2">
    <name type="scientific">Meloidogyne enterolobii</name>
    <name type="common">Root-knot nematode worm</name>
    <name type="synonym">Meloidogyne mayaguensis</name>
    <dbReference type="NCBI Taxonomy" id="390850"/>
    <lineage>
        <taxon>Eukaryota</taxon>
        <taxon>Metazoa</taxon>
        <taxon>Ecdysozoa</taxon>
        <taxon>Nematoda</taxon>
        <taxon>Chromadorea</taxon>
        <taxon>Rhabditida</taxon>
        <taxon>Tylenchina</taxon>
        <taxon>Tylenchomorpha</taxon>
        <taxon>Tylenchoidea</taxon>
        <taxon>Meloidogynidae</taxon>
        <taxon>Meloidogyninae</taxon>
        <taxon>Meloidogyne</taxon>
    </lineage>
</organism>
<evidence type="ECO:0000313" key="1">
    <source>
        <dbReference type="EMBL" id="CAK5083167.1"/>
    </source>
</evidence>
<reference evidence="1" key="1">
    <citation type="submission" date="2023-11" db="EMBL/GenBank/DDBJ databases">
        <authorList>
            <person name="Poullet M."/>
        </authorList>
    </citation>
    <scope>NUCLEOTIDE SEQUENCE</scope>
    <source>
        <strain evidence="1">E1834</strain>
    </source>
</reference>
<proteinExistence type="predicted"/>
<comment type="caution">
    <text evidence="1">The sequence shown here is derived from an EMBL/GenBank/DDBJ whole genome shotgun (WGS) entry which is preliminary data.</text>
</comment>
<evidence type="ECO:0000313" key="2">
    <source>
        <dbReference type="Proteomes" id="UP001497535"/>
    </source>
</evidence>
<gene>
    <name evidence="1" type="ORF">MENTE1834_LOCUS30482</name>
</gene>
<accession>A0ACB0ZXP8</accession>
<name>A0ACB0ZXP8_MELEN</name>
<keyword evidence="2" id="KW-1185">Reference proteome</keyword>